<dbReference type="SUPFAM" id="SSF48619">
    <property type="entry name" value="Phospholipase A2, PLA2"/>
    <property type="match status" value="1"/>
</dbReference>
<dbReference type="GO" id="GO:0050482">
    <property type="term" value="P:arachidonate secretion"/>
    <property type="evidence" value="ECO:0007669"/>
    <property type="project" value="InterPro"/>
</dbReference>
<comment type="subcellular location">
    <subcellularLocation>
        <location evidence="1">Secreted</location>
    </subcellularLocation>
</comment>
<dbReference type="PANTHER" id="PTHR34228">
    <property type="entry name" value="PROTEIN CBG09474-RELATED"/>
    <property type="match status" value="1"/>
</dbReference>
<dbReference type="PROSITE" id="PS00118">
    <property type="entry name" value="PA2_HIS"/>
    <property type="match status" value="1"/>
</dbReference>
<feature type="signal peptide" evidence="3">
    <location>
        <begin position="1"/>
        <end position="22"/>
    </location>
</feature>
<dbReference type="InterPro" id="IPR033113">
    <property type="entry name" value="PLA2_histidine"/>
</dbReference>
<dbReference type="InterPro" id="IPR036444">
    <property type="entry name" value="PLipase_A2_dom_sf"/>
</dbReference>
<proteinExistence type="predicted"/>
<protein>
    <submittedName>
        <fullName evidence="5">Secretory peptide</fullName>
    </submittedName>
</protein>
<dbReference type="Gene3D" id="1.20.90.10">
    <property type="entry name" value="Phospholipase A2 domain"/>
    <property type="match status" value="1"/>
</dbReference>
<dbReference type="InterPro" id="IPR053322">
    <property type="entry name" value="PLA2-like"/>
</dbReference>
<dbReference type="AlphaFoldDB" id="A0A1I7ZIH9"/>
<reference evidence="5" key="1">
    <citation type="submission" date="2016-11" db="UniProtKB">
        <authorList>
            <consortium name="WormBaseParasite"/>
        </authorList>
    </citation>
    <scope>IDENTIFICATION</scope>
</reference>
<dbReference type="GO" id="GO:0005576">
    <property type="term" value="C:extracellular region"/>
    <property type="evidence" value="ECO:0007669"/>
    <property type="project" value="UniProtKB-SubCell"/>
</dbReference>
<dbReference type="WBParaSite" id="L893_g2653.t1">
    <property type="protein sequence ID" value="L893_g2653.t1"/>
    <property type="gene ID" value="L893_g2653"/>
</dbReference>
<accession>A0A1I7ZIH9</accession>
<feature type="chain" id="PRO_5009313506" evidence="3">
    <location>
        <begin position="23"/>
        <end position="113"/>
    </location>
</feature>
<evidence type="ECO:0000256" key="2">
    <source>
        <dbReference type="ARBA" id="ARBA00022525"/>
    </source>
</evidence>
<evidence type="ECO:0000256" key="3">
    <source>
        <dbReference type="SAM" id="SignalP"/>
    </source>
</evidence>
<evidence type="ECO:0000313" key="5">
    <source>
        <dbReference type="WBParaSite" id="L893_g2653.t1"/>
    </source>
</evidence>
<dbReference type="Proteomes" id="UP000095287">
    <property type="component" value="Unplaced"/>
</dbReference>
<sequence>MKVVPFSAVLFLVVLLLVSVSGKDYCGTGDYTEDTSATIRFLCPERFNPINNCCRRHDHCYDVQAGKERCDDKFCRCLERAVRSKWLCYGTTVGMCAAVKEFGDWAYEKAGKN</sequence>
<dbReference type="GO" id="GO:0004623">
    <property type="term" value="F:phospholipase A2 activity"/>
    <property type="evidence" value="ECO:0007669"/>
    <property type="project" value="InterPro"/>
</dbReference>
<keyword evidence="4" id="KW-1185">Reference proteome</keyword>
<name>A0A1I7ZIH9_9BILA</name>
<evidence type="ECO:0000313" key="4">
    <source>
        <dbReference type="Proteomes" id="UP000095287"/>
    </source>
</evidence>
<organism evidence="4 5">
    <name type="scientific">Steinernema glaseri</name>
    <dbReference type="NCBI Taxonomy" id="37863"/>
    <lineage>
        <taxon>Eukaryota</taxon>
        <taxon>Metazoa</taxon>
        <taxon>Ecdysozoa</taxon>
        <taxon>Nematoda</taxon>
        <taxon>Chromadorea</taxon>
        <taxon>Rhabditida</taxon>
        <taxon>Tylenchina</taxon>
        <taxon>Panagrolaimomorpha</taxon>
        <taxon>Strongyloidoidea</taxon>
        <taxon>Steinernematidae</taxon>
        <taxon>Steinernema</taxon>
    </lineage>
</organism>
<keyword evidence="3" id="KW-0732">Signal</keyword>
<keyword evidence="2" id="KW-0964">Secreted</keyword>
<dbReference type="GO" id="GO:0006644">
    <property type="term" value="P:phospholipid metabolic process"/>
    <property type="evidence" value="ECO:0007669"/>
    <property type="project" value="InterPro"/>
</dbReference>
<evidence type="ECO:0000256" key="1">
    <source>
        <dbReference type="ARBA" id="ARBA00004613"/>
    </source>
</evidence>